<keyword evidence="3" id="KW-1185">Reference proteome</keyword>
<dbReference type="InterPro" id="IPR030476">
    <property type="entry name" value="Pentaxin_CS"/>
</dbReference>
<feature type="transmembrane region" description="Helical" evidence="1">
    <location>
        <begin position="675"/>
        <end position="693"/>
    </location>
</feature>
<dbReference type="PANTHER" id="PTHR10424">
    <property type="entry name" value="VIRAL ENVELOPE PROTEIN"/>
    <property type="match status" value="1"/>
</dbReference>
<dbReference type="InterPro" id="IPR018154">
    <property type="entry name" value="TLV/ENV_coat_polyprotein"/>
</dbReference>
<dbReference type="PANTHER" id="PTHR10424:SF80">
    <property type="entry name" value="ENVELOPE GLYCOPROTEIN"/>
    <property type="match status" value="1"/>
</dbReference>
<reference evidence="2" key="3">
    <citation type="submission" date="2025-08" db="UniProtKB">
        <authorList>
            <consortium name="Ensembl"/>
        </authorList>
    </citation>
    <scope>IDENTIFICATION</scope>
    <source>
        <strain evidence="2">JP 163 A</strain>
    </source>
</reference>
<keyword evidence="1" id="KW-0812">Transmembrane</keyword>
<dbReference type="SUPFAM" id="SSF58069">
    <property type="entry name" value="Virus ectodomain"/>
    <property type="match status" value="1"/>
</dbReference>
<evidence type="ECO:0000313" key="3">
    <source>
        <dbReference type="Proteomes" id="UP000002852"/>
    </source>
</evidence>
<reference evidence="3" key="1">
    <citation type="submission" date="2012-01" db="EMBL/GenBank/DDBJ databases">
        <authorList>
            <person name="Walter R."/>
            <person name="Schartl M."/>
            <person name="Warren W."/>
        </authorList>
    </citation>
    <scope>NUCLEOTIDE SEQUENCE [LARGE SCALE GENOMIC DNA]</scope>
    <source>
        <strain evidence="3">JP 163 A</strain>
    </source>
</reference>
<dbReference type="PROSITE" id="PS00289">
    <property type="entry name" value="PTX_1"/>
    <property type="match status" value="1"/>
</dbReference>
<dbReference type="CDD" id="cd09951">
    <property type="entry name" value="HERV-Rb-like_HR1-HR2"/>
    <property type="match status" value="1"/>
</dbReference>
<keyword evidence="1" id="KW-1133">Transmembrane helix</keyword>
<proteinExistence type="predicted"/>
<reference evidence="3" key="2">
    <citation type="journal article" date="2013" name="Nat. Genet.">
        <title>The genome of the platyfish, Xiphophorus maculatus, provides insights into evolutionary adaptation and several complex traits.</title>
        <authorList>
            <person name="Schartl M."/>
            <person name="Walter R.B."/>
            <person name="Shen Y."/>
            <person name="Garcia T."/>
            <person name="Catchen J."/>
            <person name="Amores A."/>
            <person name="Braasch I."/>
            <person name="Chalopin D."/>
            <person name="Volff J.N."/>
            <person name="Lesch K.P."/>
            <person name="Bisazza A."/>
            <person name="Minx P."/>
            <person name="Hillier L."/>
            <person name="Wilson R.K."/>
            <person name="Fuerstenberg S."/>
            <person name="Boore J."/>
            <person name="Searle S."/>
            <person name="Postlethwait J.H."/>
            <person name="Warren W.C."/>
        </authorList>
    </citation>
    <scope>NUCLEOTIDE SEQUENCE [LARGE SCALE GENOMIC DNA]</scope>
    <source>
        <strain evidence="3">JP 163 A</strain>
    </source>
</reference>
<dbReference type="AlphaFoldDB" id="A0A3B5Q9P3"/>
<keyword evidence="1" id="KW-0472">Membrane</keyword>
<dbReference type="InParanoid" id="A0A3B5Q9P3"/>
<dbReference type="Pfam" id="PF00429">
    <property type="entry name" value="TLV_coat"/>
    <property type="match status" value="1"/>
</dbReference>
<dbReference type="GeneTree" id="ENSGT00530000064449"/>
<organism evidence="2 3">
    <name type="scientific">Xiphophorus maculatus</name>
    <name type="common">Southern platyfish</name>
    <name type="synonym">Platypoecilus maculatus</name>
    <dbReference type="NCBI Taxonomy" id="8083"/>
    <lineage>
        <taxon>Eukaryota</taxon>
        <taxon>Metazoa</taxon>
        <taxon>Chordata</taxon>
        <taxon>Craniata</taxon>
        <taxon>Vertebrata</taxon>
        <taxon>Euteleostomi</taxon>
        <taxon>Actinopterygii</taxon>
        <taxon>Neopterygii</taxon>
        <taxon>Teleostei</taxon>
        <taxon>Neoteleostei</taxon>
        <taxon>Acanthomorphata</taxon>
        <taxon>Ovalentaria</taxon>
        <taxon>Atherinomorphae</taxon>
        <taxon>Cyprinodontiformes</taxon>
        <taxon>Poeciliidae</taxon>
        <taxon>Poeciliinae</taxon>
        <taxon>Xiphophorus</taxon>
    </lineage>
</organism>
<evidence type="ECO:0000313" key="2">
    <source>
        <dbReference type="Ensembl" id="ENSXMAP00000026836.1"/>
    </source>
</evidence>
<dbReference type="Gene3D" id="1.10.287.210">
    <property type="match status" value="1"/>
</dbReference>
<name>A0A3B5Q9P3_XIPMA</name>
<sequence>MGFILRYMNWEWKFLLGVFLELDLLGMWVCGGSTSGLISSQTLNLRPSFVECGVSCGNATVRVERSLRPPVDKCLTKYRGIELNYTLGTVTNYQIDLCEVIRRCWSTPQSWQKTSVYLCGDLTFQRHCITQVTGIRHLCPTWKSAFGWVGSSWSPPYAHKSVTEYDKVTIRRGTVRHSPATGKNPLVLTISSMHDVFFKQYPADSAVYLTLGASVDDKDPLGVIKINMVRPEGEEDRDMEIPDQHAAKIDYTAVSPLDIIQTATGYREKNLWLNWMVQTAKETNIGNCIACATARPHLFTEPAPLHLGDSWGFNCMLRLTTEADPVNCDALAKIYPPINNYTQTGTFLPVKGNGLYVCFNFTHLKPDFNLGQISSDWCNVTLTAAGIGSWARAGLYYFCGGDRLYVRIPPKTVGVCAMTRLAVPLMVVGERLDPVGPEQVLTLQTQRHKRQVRNTRSDTAFDLTTNSPTYVDAIGVPRGVPDQYKLADQIAAGFENIPVLSALFPITPNKNVDRINYVHYNLLRLANLTRDAVGGLKEQLAPTSLMTIQNRMALDMLLAEKGGVCFMFQESCCTFIPNNTAPDGSVTRALEGLRILSNTMHEHSGIDGGLDRWFSTMFGKWKGIVMSLLVSVATFVAIIVTCGCCCVPCIRSLLLGLLQFQLRRGAAAHHRHRPIRCFLGELLMGGLWSWAVLFDQGELVFHLVYYVVLVLLLEGIIDLFVRSDLYNSQTSTGGIVKESWLFLMV</sequence>
<reference evidence="2" key="4">
    <citation type="submission" date="2025-09" db="UniProtKB">
        <authorList>
            <consortium name="Ensembl"/>
        </authorList>
    </citation>
    <scope>IDENTIFICATION</scope>
    <source>
        <strain evidence="2">JP 163 A</strain>
    </source>
</reference>
<evidence type="ECO:0000256" key="1">
    <source>
        <dbReference type="SAM" id="Phobius"/>
    </source>
</evidence>
<feature type="transmembrane region" description="Helical" evidence="1">
    <location>
        <begin position="624"/>
        <end position="654"/>
    </location>
</feature>
<protein>
    <submittedName>
        <fullName evidence="2">Uncharacterized protein</fullName>
    </submittedName>
</protein>
<feature type="transmembrane region" description="Helical" evidence="1">
    <location>
        <begin position="699"/>
        <end position="721"/>
    </location>
</feature>
<accession>A0A3B5Q9P3</accession>
<dbReference type="Proteomes" id="UP000002852">
    <property type="component" value="Unassembled WGS sequence"/>
</dbReference>
<dbReference type="Ensembl" id="ENSXMAT00000023581.1">
    <property type="protein sequence ID" value="ENSXMAP00000026836.1"/>
    <property type="gene ID" value="ENSXMAG00000027812.1"/>
</dbReference>
<dbReference type="OMA" id="NTHCERG"/>